<dbReference type="InterPro" id="IPR053008">
    <property type="entry name" value="Phomopsin_biosynth_assoc"/>
</dbReference>
<protein>
    <submittedName>
        <fullName evidence="2">Uncharacterized protein</fullName>
    </submittedName>
</protein>
<dbReference type="RefSeq" id="XP_022479175.1">
    <property type="nucleotide sequence ID" value="XM_022614262.1"/>
</dbReference>
<dbReference type="Proteomes" id="UP000176998">
    <property type="component" value="Unassembled WGS sequence"/>
</dbReference>
<name>A0A1G4BL68_9PEZI</name>
<proteinExistence type="predicted"/>
<dbReference type="EMBL" id="MJBS01000015">
    <property type="protein sequence ID" value="OHF02033.1"/>
    <property type="molecule type" value="Genomic_DNA"/>
</dbReference>
<gene>
    <name evidence="2" type="ORF">CORC01_02612</name>
</gene>
<comment type="caution">
    <text evidence="2">The sequence shown here is derived from an EMBL/GenBank/DDBJ whole genome shotgun (WGS) entry which is preliminary data.</text>
</comment>
<accession>A0A1G4BL68</accession>
<dbReference type="AlphaFoldDB" id="A0A1G4BL68"/>
<dbReference type="PANTHER" id="PTHR35896:SF3">
    <property type="entry name" value="MAJOR FACILITATOR SUPERFAMILY TRANSPORTER"/>
    <property type="match status" value="1"/>
</dbReference>
<dbReference type="OrthoDB" id="3501153at2759"/>
<evidence type="ECO:0000313" key="3">
    <source>
        <dbReference type="Proteomes" id="UP000176998"/>
    </source>
</evidence>
<keyword evidence="1" id="KW-1133">Transmembrane helix</keyword>
<organism evidence="2 3">
    <name type="scientific">Colletotrichum orchidophilum</name>
    <dbReference type="NCBI Taxonomy" id="1209926"/>
    <lineage>
        <taxon>Eukaryota</taxon>
        <taxon>Fungi</taxon>
        <taxon>Dikarya</taxon>
        <taxon>Ascomycota</taxon>
        <taxon>Pezizomycotina</taxon>
        <taxon>Sordariomycetes</taxon>
        <taxon>Hypocreomycetidae</taxon>
        <taxon>Glomerellales</taxon>
        <taxon>Glomerellaceae</taxon>
        <taxon>Colletotrichum</taxon>
    </lineage>
</organism>
<feature type="transmembrane region" description="Helical" evidence="1">
    <location>
        <begin position="55"/>
        <end position="77"/>
    </location>
</feature>
<keyword evidence="1" id="KW-0472">Membrane</keyword>
<sequence>MAQTVLPWWNWSYKQLGTNSLDEKRPSSSHSEEEDKQRQTLATQQWFLWTFRRTAICATAAIVSMGVLIALGMHFGAHSTKSKSQSQNPVRLCGNSSAEALSLGCSFDQLLWAWLPPGCPHYANDEFLTAEEWKYYVDPFGNEQAVGENWAKALDNHKDLWGERREHLTHCVYVFLSLGQIIRDGTSYPPKLVAYEHLHHCANIILESMRQDKNWNTMETSVGRVSYEESC</sequence>
<reference evidence="2 3" key="1">
    <citation type="submission" date="2016-09" db="EMBL/GenBank/DDBJ databases">
        <authorList>
            <person name="Capua I."/>
            <person name="De Benedictis P."/>
            <person name="Joannis T."/>
            <person name="Lombin L.H."/>
            <person name="Cattoli G."/>
        </authorList>
    </citation>
    <scope>NUCLEOTIDE SEQUENCE [LARGE SCALE GENOMIC DNA]</scope>
    <source>
        <strain evidence="2 3">IMI 309357</strain>
    </source>
</reference>
<dbReference type="PANTHER" id="PTHR35896">
    <property type="entry name" value="IG-LIKE DOMAIN-CONTAINING PROTEIN"/>
    <property type="match status" value="1"/>
</dbReference>
<dbReference type="GeneID" id="34555772"/>
<keyword evidence="1" id="KW-0812">Transmembrane</keyword>
<keyword evidence="3" id="KW-1185">Reference proteome</keyword>
<evidence type="ECO:0000256" key="1">
    <source>
        <dbReference type="SAM" id="Phobius"/>
    </source>
</evidence>
<evidence type="ECO:0000313" key="2">
    <source>
        <dbReference type="EMBL" id="OHF02033.1"/>
    </source>
</evidence>